<evidence type="ECO:0000313" key="2">
    <source>
        <dbReference type="EMBL" id="AKS07664.1"/>
    </source>
</evidence>
<dbReference type="OrthoDB" id="7002012at2"/>
<organism evidence="2 3">
    <name type="scientific">Pseudomonas trivialis</name>
    <dbReference type="NCBI Taxonomy" id="200450"/>
    <lineage>
        <taxon>Bacteria</taxon>
        <taxon>Pseudomonadati</taxon>
        <taxon>Pseudomonadota</taxon>
        <taxon>Gammaproteobacteria</taxon>
        <taxon>Pseudomonadales</taxon>
        <taxon>Pseudomonadaceae</taxon>
        <taxon>Pseudomonas</taxon>
    </lineage>
</organism>
<evidence type="ECO:0000256" key="1">
    <source>
        <dbReference type="SAM" id="SignalP"/>
    </source>
</evidence>
<dbReference type="Proteomes" id="UP000036608">
    <property type="component" value="Chromosome"/>
</dbReference>
<dbReference type="EMBL" id="CP011507">
    <property type="protein sequence ID" value="AKS07664.1"/>
    <property type="molecule type" value="Genomic_DNA"/>
</dbReference>
<reference evidence="2 3" key="1">
    <citation type="journal article" date="2015" name="Genome Announc.">
        <title>Complete Genome Sequence of the Rhizobacterium Pseudomonas trivialis Strain IHBB745 with Multiple Plant Growth-Promoting Activities and Tolerance to Desiccation and Alkalinity.</title>
        <authorList>
            <person name="Gulati A."/>
            <person name="Swarnkar M.K."/>
            <person name="Vyas P."/>
            <person name="Rahi P."/>
            <person name="Thakur R."/>
            <person name="Thakur N."/>
            <person name="Singh A.K."/>
        </authorList>
    </citation>
    <scope>NUCLEOTIDE SEQUENCE [LARGE SCALE GENOMIC DNA]</scope>
    <source>
        <strain evidence="3">745</strain>
    </source>
</reference>
<gene>
    <name evidence="2" type="ORF">AA957_16545</name>
</gene>
<feature type="chain" id="PRO_5005216053" evidence="1">
    <location>
        <begin position="28"/>
        <end position="134"/>
    </location>
</feature>
<dbReference type="RefSeq" id="WP_049711164.1">
    <property type="nucleotide sequence ID" value="NZ_CP011507.1"/>
</dbReference>
<dbReference type="PATRIC" id="fig|200450.3.peg.3404"/>
<dbReference type="AlphaFoldDB" id="A0A0H5A9D3"/>
<sequence>MGRFIKVLGVQVALAALVLSAPASAFAEIYTATISSEGKVIAQSPRWIKAIKLTAQPDYFSDYKIRFIPGLFKEAPHFCSASVTDVSSNDHVFYGHAKLGGLPSIDYMNVLTLKVGDNKPAGDSSMGFLLMCVK</sequence>
<evidence type="ECO:0000313" key="3">
    <source>
        <dbReference type="Proteomes" id="UP000036608"/>
    </source>
</evidence>
<proteinExistence type="predicted"/>
<accession>A0A0H5A9D3</accession>
<keyword evidence="1" id="KW-0732">Signal</keyword>
<name>A0A0H5A9D3_9PSED</name>
<reference evidence="3" key="2">
    <citation type="submission" date="2015-05" db="EMBL/GenBank/DDBJ databases">
        <authorList>
            <person name="Swarnkar M.K."/>
            <person name="Vyas P."/>
            <person name="Rahi P."/>
            <person name="Thakur R."/>
            <person name="Thakur N."/>
            <person name="Singh A.K."/>
            <person name="Gulati A."/>
        </authorList>
    </citation>
    <scope>NUCLEOTIDE SEQUENCE [LARGE SCALE GENOMIC DNA]</scope>
    <source>
        <strain evidence="3">745</strain>
    </source>
</reference>
<feature type="signal peptide" evidence="1">
    <location>
        <begin position="1"/>
        <end position="27"/>
    </location>
</feature>
<protein>
    <submittedName>
        <fullName evidence="2">Uncharacterized protein</fullName>
    </submittedName>
</protein>
<dbReference type="KEGG" id="ptv:AA957_16545"/>